<dbReference type="AlphaFoldDB" id="A0A9P5LEG6"/>
<organism evidence="2 3">
    <name type="scientific">Cylindrodendrum hubeiense</name>
    <dbReference type="NCBI Taxonomy" id="595255"/>
    <lineage>
        <taxon>Eukaryota</taxon>
        <taxon>Fungi</taxon>
        <taxon>Dikarya</taxon>
        <taxon>Ascomycota</taxon>
        <taxon>Pezizomycotina</taxon>
        <taxon>Sordariomycetes</taxon>
        <taxon>Hypocreomycetidae</taxon>
        <taxon>Hypocreales</taxon>
        <taxon>Nectriaceae</taxon>
        <taxon>Cylindrodendrum</taxon>
    </lineage>
</organism>
<accession>A0A9P5LEG6</accession>
<sequence>MSNFIVLGDSAVHELLIGLSKPEIITFQHELEKAMMHVSVGKESEYQPSPGIVNRPNGQVTLFRPFTSPEIVGAKLVVDSAAVQDTSGGGKGPSLQGIVALCDSRGLPVGIINAEELTGYRTSLSAMIPYMWRRYSENIVVFGAGRQALWHIRLALALRGSEIKSITVVNRSEARARSLLSQVEEENRLHWKSSSKLDVLDTSQPGSDRRLELLLSDVDVVFCTVPSTSPIFPSRYIVGGPGRKRYPFISAIGSWQPDMIELDPEIIRHVVNSPEGYNPSGGSGGAIIVDDRKEVLIKAGEVIQSGISASQMVEVGEVLNWRQGSHMEQAGGQEKLVGWLETGFVVFKVIGVSITDLAAGKAILDLAKERGVGTAILDF</sequence>
<evidence type="ECO:0008006" key="4">
    <source>
        <dbReference type="Google" id="ProtNLM"/>
    </source>
</evidence>
<protein>
    <recommendedName>
        <fullName evidence="4">Quinate/shikimate 5-dehydrogenase/glutamyl-tRNA reductase domain-containing protein</fullName>
    </recommendedName>
</protein>
<evidence type="ECO:0000313" key="3">
    <source>
        <dbReference type="Proteomes" id="UP000722485"/>
    </source>
</evidence>
<proteinExistence type="inferred from homology"/>
<dbReference type="EMBL" id="JAANBB010000024">
    <property type="protein sequence ID" value="KAF7555087.1"/>
    <property type="molecule type" value="Genomic_DNA"/>
</dbReference>
<name>A0A9P5LEG6_9HYPO</name>
<dbReference type="PANTHER" id="PTHR13812">
    <property type="entry name" value="KETIMINE REDUCTASE MU-CRYSTALLIN"/>
    <property type="match status" value="1"/>
</dbReference>
<dbReference type="InterPro" id="IPR003462">
    <property type="entry name" value="ODC_Mu_crystall"/>
</dbReference>
<evidence type="ECO:0000256" key="1">
    <source>
        <dbReference type="ARBA" id="ARBA00008903"/>
    </source>
</evidence>
<dbReference type="OrthoDB" id="41492at2759"/>
<keyword evidence="3" id="KW-1185">Reference proteome</keyword>
<dbReference type="PANTHER" id="PTHR13812:SF19">
    <property type="entry name" value="KETIMINE REDUCTASE MU-CRYSTALLIN"/>
    <property type="match status" value="1"/>
</dbReference>
<dbReference type="SUPFAM" id="SSF51735">
    <property type="entry name" value="NAD(P)-binding Rossmann-fold domains"/>
    <property type="match status" value="1"/>
</dbReference>
<comment type="caution">
    <text evidence="2">The sequence shown here is derived from an EMBL/GenBank/DDBJ whole genome shotgun (WGS) entry which is preliminary data.</text>
</comment>
<dbReference type="Gene3D" id="3.30.1780.10">
    <property type="entry name" value="ornithine cyclodeaminase, domain 1"/>
    <property type="match status" value="1"/>
</dbReference>
<comment type="similarity">
    <text evidence="1">Belongs to the ornithine cyclodeaminase/mu-crystallin family.</text>
</comment>
<dbReference type="Gene3D" id="3.40.50.720">
    <property type="entry name" value="NAD(P)-binding Rossmann-like Domain"/>
    <property type="match status" value="1"/>
</dbReference>
<dbReference type="InterPro" id="IPR036291">
    <property type="entry name" value="NAD(P)-bd_dom_sf"/>
</dbReference>
<dbReference type="GO" id="GO:0005737">
    <property type="term" value="C:cytoplasm"/>
    <property type="evidence" value="ECO:0007669"/>
    <property type="project" value="TreeGrafter"/>
</dbReference>
<evidence type="ECO:0000313" key="2">
    <source>
        <dbReference type="EMBL" id="KAF7555087.1"/>
    </source>
</evidence>
<dbReference type="Proteomes" id="UP000722485">
    <property type="component" value="Unassembled WGS sequence"/>
</dbReference>
<dbReference type="InterPro" id="IPR023401">
    <property type="entry name" value="ODC_N"/>
</dbReference>
<gene>
    <name evidence="2" type="ORF">G7Z17_g2441</name>
</gene>
<dbReference type="Pfam" id="PF02423">
    <property type="entry name" value="OCD_Mu_crystall"/>
    <property type="match status" value="1"/>
</dbReference>
<reference evidence="2" key="1">
    <citation type="submission" date="2020-03" db="EMBL/GenBank/DDBJ databases">
        <title>Draft Genome Sequence of Cylindrodendrum hubeiense.</title>
        <authorList>
            <person name="Buettner E."/>
            <person name="Kellner H."/>
        </authorList>
    </citation>
    <scope>NUCLEOTIDE SEQUENCE</scope>
    <source>
        <strain evidence="2">IHI 201604</strain>
    </source>
</reference>